<dbReference type="InterPro" id="IPR007138">
    <property type="entry name" value="ABM_dom"/>
</dbReference>
<dbReference type="GO" id="GO:0004497">
    <property type="term" value="F:monooxygenase activity"/>
    <property type="evidence" value="ECO:0007669"/>
    <property type="project" value="UniProtKB-KW"/>
</dbReference>
<proteinExistence type="predicted"/>
<keyword evidence="3" id="KW-1185">Reference proteome</keyword>
<name>A0ABS1JPW0_9BURK</name>
<keyword evidence="2" id="KW-0560">Oxidoreductase</keyword>
<reference evidence="2 3" key="1">
    <citation type="journal article" date="2017" name="Int. J. Syst. Evol. Microbiol.">
        <title>Ramlibacter alkalitolerans sp. nov., alkali-tolerant bacterium isolated from soil of ginseng.</title>
        <authorList>
            <person name="Lee D.H."/>
            <person name="Cha C.J."/>
        </authorList>
    </citation>
    <scope>NUCLEOTIDE SEQUENCE [LARGE SCALE GENOMIC DNA]</scope>
    <source>
        <strain evidence="2 3">KACC 19305</strain>
    </source>
</reference>
<gene>
    <name evidence="2" type="ORF">JI746_14415</name>
</gene>
<comment type="caution">
    <text evidence="2">The sequence shown here is derived from an EMBL/GenBank/DDBJ whole genome shotgun (WGS) entry which is preliminary data.</text>
</comment>
<dbReference type="EMBL" id="JAEQND010000007">
    <property type="protein sequence ID" value="MBL0426304.1"/>
    <property type="molecule type" value="Genomic_DNA"/>
</dbReference>
<evidence type="ECO:0000313" key="3">
    <source>
        <dbReference type="Proteomes" id="UP000622707"/>
    </source>
</evidence>
<dbReference type="RefSeq" id="WP_201690368.1">
    <property type="nucleotide sequence ID" value="NZ_JAEQND010000007.1"/>
</dbReference>
<organism evidence="2 3">
    <name type="scientific">Ramlibacter alkalitolerans</name>
    <dbReference type="NCBI Taxonomy" id="2039631"/>
    <lineage>
        <taxon>Bacteria</taxon>
        <taxon>Pseudomonadati</taxon>
        <taxon>Pseudomonadota</taxon>
        <taxon>Betaproteobacteria</taxon>
        <taxon>Burkholderiales</taxon>
        <taxon>Comamonadaceae</taxon>
        <taxon>Ramlibacter</taxon>
    </lineage>
</organism>
<evidence type="ECO:0000259" key="1">
    <source>
        <dbReference type="PROSITE" id="PS51725"/>
    </source>
</evidence>
<evidence type="ECO:0000313" key="2">
    <source>
        <dbReference type="EMBL" id="MBL0426304.1"/>
    </source>
</evidence>
<dbReference type="Proteomes" id="UP000622707">
    <property type="component" value="Unassembled WGS sequence"/>
</dbReference>
<dbReference type="PROSITE" id="PS51725">
    <property type="entry name" value="ABM"/>
    <property type="match status" value="1"/>
</dbReference>
<feature type="domain" description="ABM" evidence="1">
    <location>
        <begin position="2"/>
        <end position="88"/>
    </location>
</feature>
<keyword evidence="2" id="KW-0503">Monooxygenase</keyword>
<dbReference type="InterPro" id="IPR011008">
    <property type="entry name" value="Dimeric_a/b-barrel"/>
</dbReference>
<dbReference type="Pfam" id="PF03992">
    <property type="entry name" value="ABM"/>
    <property type="match status" value="1"/>
</dbReference>
<protein>
    <submittedName>
        <fullName evidence="2">Antibiotic biosynthesis monooxygenase</fullName>
    </submittedName>
</protein>
<sequence length="97" mass="10792">MYGLISKLKAEPGQREALMAILLQGTRAMPGCIHYIIGRDTQDERTLWVVETWDSPQAHRSSLALPEVVEAMTRGKPLIAAIEQRVETEPLETTSCS</sequence>
<dbReference type="Gene3D" id="3.30.70.100">
    <property type="match status" value="1"/>
</dbReference>
<accession>A0ABS1JPW0</accession>
<dbReference type="SUPFAM" id="SSF54909">
    <property type="entry name" value="Dimeric alpha+beta barrel"/>
    <property type="match status" value="1"/>
</dbReference>